<keyword evidence="6" id="KW-1133">Transmembrane helix</keyword>
<feature type="signal peptide" evidence="12">
    <location>
        <begin position="1"/>
        <end position="28"/>
    </location>
</feature>
<feature type="compositionally biased region" description="Basic and acidic residues" evidence="11">
    <location>
        <begin position="118"/>
        <end position="127"/>
    </location>
</feature>
<dbReference type="AlphaFoldDB" id="A0A668T2X8"/>
<dbReference type="GO" id="GO:0060468">
    <property type="term" value="P:prevention of polyspermy"/>
    <property type="evidence" value="ECO:0007669"/>
    <property type="project" value="TreeGrafter"/>
</dbReference>
<dbReference type="InterPro" id="IPR001507">
    <property type="entry name" value="ZP_dom"/>
</dbReference>
<dbReference type="OMA" id="PRHIWRI"/>
<gene>
    <name evidence="14" type="primary">LOC116311536</name>
</gene>
<evidence type="ECO:0000256" key="10">
    <source>
        <dbReference type="ARBA" id="ARBA00024183"/>
    </source>
</evidence>
<evidence type="ECO:0000256" key="3">
    <source>
        <dbReference type="ARBA" id="ARBA00022530"/>
    </source>
</evidence>
<keyword evidence="3" id="KW-0272">Extracellular matrix</keyword>
<feature type="domain" description="ZP" evidence="13">
    <location>
        <begin position="949"/>
        <end position="1210"/>
    </location>
</feature>
<keyword evidence="12" id="KW-0732">Signal</keyword>
<feature type="region of interest" description="Disordered" evidence="11">
    <location>
        <begin position="446"/>
        <end position="469"/>
    </location>
</feature>
<keyword evidence="5" id="KW-0812">Transmembrane</keyword>
<dbReference type="GO" id="GO:0007339">
    <property type="term" value="P:binding of sperm to zona pellucida"/>
    <property type="evidence" value="ECO:0007669"/>
    <property type="project" value="TreeGrafter"/>
</dbReference>
<name>A0A668T2X8_OREAU</name>
<evidence type="ECO:0000256" key="6">
    <source>
        <dbReference type="ARBA" id="ARBA00022989"/>
    </source>
</evidence>
<dbReference type="InterPro" id="IPR055355">
    <property type="entry name" value="ZP-C"/>
</dbReference>
<evidence type="ECO:0000256" key="12">
    <source>
        <dbReference type="SAM" id="SignalP"/>
    </source>
</evidence>
<dbReference type="InterPro" id="IPR042235">
    <property type="entry name" value="ZP-C_dom"/>
</dbReference>
<evidence type="ECO:0000256" key="11">
    <source>
        <dbReference type="SAM" id="MobiDB-lite"/>
    </source>
</evidence>
<feature type="region of interest" description="Disordered" evidence="11">
    <location>
        <begin position="27"/>
        <end position="132"/>
    </location>
</feature>
<evidence type="ECO:0000259" key="13">
    <source>
        <dbReference type="PROSITE" id="PS51034"/>
    </source>
</evidence>
<proteinExistence type="predicted"/>
<evidence type="ECO:0000256" key="4">
    <source>
        <dbReference type="ARBA" id="ARBA00022685"/>
    </source>
</evidence>
<dbReference type="GO" id="GO:0005886">
    <property type="term" value="C:plasma membrane"/>
    <property type="evidence" value="ECO:0007669"/>
    <property type="project" value="UniProtKB-SubCell"/>
</dbReference>
<dbReference type="Ensembl" id="ENSOABT00000021868.2">
    <property type="protein sequence ID" value="ENSOABP00000021238.2"/>
    <property type="gene ID" value="ENSOABG00000010259.2"/>
</dbReference>
<keyword evidence="2" id="KW-1003">Cell membrane</keyword>
<evidence type="ECO:0000256" key="8">
    <source>
        <dbReference type="ARBA" id="ARBA00023157"/>
    </source>
</evidence>
<evidence type="ECO:0000313" key="15">
    <source>
        <dbReference type="Proteomes" id="UP000472276"/>
    </source>
</evidence>
<dbReference type="GO" id="GO:0032190">
    <property type="term" value="F:acrosin binding"/>
    <property type="evidence" value="ECO:0007669"/>
    <property type="project" value="TreeGrafter"/>
</dbReference>
<dbReference type="PANTHER" id="PTHR23343">
    <property type="entry name" value="ZONA PELLUCIDA SPERM-BINDING PROTEIN"/>
    <property type="match status" value="1"/>
</dbReference>
<protein>
    <recommendedName>
        <fullName evidence="13">ZP domain-containing protein</fullName>
    </recommendedName>
</protein>
<keyword evidence="7" id="KW-0472">Membrane</keyword>
<feature type="compositionally biased region" description="Basic and acidic residues" evidence="11">
    <location>
        <begin position="502"/>
        <end position="513"/>
    </location>
</feature>
<organism evidence="14 15">
    <name type="scientific">Oreochromis aureus</name>
    <name type="common">Israeli tilapia</name>
    <name type="synonym">Chromis aureus</name>
    <dbReference type="NCBI Taxonomy" id="47969"/>
    <lineage>
        <taxon>Eukaryota</taxon>
        <taxon>Metazoa</taxon>
        <taxon>Chordata</taxon>
        <taxon>Craniata</taxon>
        <taxon>Vertebrata</taxon>
        <taxon>Euteleostomi</taxon>
        <taxon>Actinopterygii</taxon>
        <taxon>Neopterygii</taxon>
        <taxon>Teleostei</taxon>
        <taxon>Neoteleostei</taxon>
        <taxon>Acanthomorphata</taxon>
        <taxon>Ovalentaria</taxon>
        <taxon>Cichlomorphae</taxon>
        <taxon>Cichliformes</taxon>
        <taxon>Cichlidae</taxon>
        <taxon>African cichlids</taxon>
        <taxon>Pseudocrenilabrinae</taxon>
        <taxon>Oreochromini</taxon>
        <taxon>Oreochromis</taxon>
    </lineage>
</organism>
<feature type="region of interest" description="Disordered" evidence="11">
    <location>
        <begin position="493"/>
        <end position="518"/>
    </location>
</feature>
<comment type="subcellular location">
    <subcellularLocation>
        <location evidence="1">Cell membrane</location>
        <topology evidence="1">Single-pass type I membrane protein</topology>
    </subcellularLocation>
    <subcellularLocation>
        <location evidence="10">Zona pellucida</location>
    </subcellularLocation>
</comment>
<evidence type="ECO:0000256" key="2">
    <source>
        <dbReference type="ARBA" id="ARBA00022475"/>
    </source>
</evidence>
<dbReference type="GO" id="GO:0035805">
    <property type="term" value="C:egg coat"/>
    <property type="evidence" value="ECO:0007669"/>
    <property type="project" value="UniProtKB-SubCell"/>
</dbReference>
<accession>A0A668T2X8</accession>
<keyword evidence="8" id="KW-1015">Disulfide bond</keyword>
<keyword evidence="15" id="KW-1185">Reference proteome</keyword>
<dbReference type="SMART" id="SM00241">
    <property type="entry name" value="ZP"/>
    <property type="match status" value="1"/>
</dbReference>
<feature type="compositionally biased region" description="Polar residues" evidence="11">
    <location>
        <begin position="449"/>
        <end position="466"/>
    </location>
</feature>
<feature type="region of interest" description="Disordered" evidence="11">
    <location>
        <begin position="730"/>
        <end position="757"/>
    </location>
</feature>
<keyword evidence="4" id="KW-0165">Cleavage on pair of basic residues</keyword>
<keyword evidence="9" id="KW-0278">Fertilization</keyword>
<evidence type="ECO:0000256" key="1">
    <source>
        <dbReference type="ARBA" id="ARBA00004251"/>
    </source>
</evidence>
<reference evidence="14" key="1">
    <citation type="submission" date="2025-08" db="UniProtKB">
        <authorList>
            <consortium name="Ensembl"/>
        </authorList>
    </citation>
    <scope>IDENTIFICATION</scope>
</reference>
<reference evidence="14" key="2">
    <citation type="submission" date="2025-09" db="UniProtKB">
        <authorList>
            <consortium name="Ensembl"/>
        </authorList>
    </citation>
    <scope>IDENTIFICATION</scope>
</reference>
<sequence>MHFKHKGYFGVVLIYTITTIALPPVSRCEPTASSFQPNSPPPPPDDSKVHLTTESNSSHSSSPDIGERLDLGSRRAEDLLNSEDLHSGKEKPSSSPEERPEKRLRPRMASSSAPTGVSDRHNPRQAEDEPVYSYGDCREGKIKHVVYGKFVIAGQLEPNVPTLSYQSDSSASVRSLGSRTRLRGHRVSSTVKSWQRLLPVVECEEDSMTLTVRRRRAAQLLLDRANESSVALSQLPPQCGYTLQTTWRDLSLMAPYYACHVIQKDGSYVLPLLWRGTPVKMSCPVSQISPHTVGLSSLCCSPHGMIVKVHESTPVEKQRVNVRGDWTPLALLAEQCGYTLAKQDADTVIAAPFITCGITEKDGEYTLPLQIGKEIFSLSCPVSPPEELPINSQPLVNSPAHLTRGTDKPMLGAQEPFPWAPPFYLAPLYYPHPTYHHNYASPKVHASYDSPTPASLTPEPSFSSQLHPPVDSQPDYQPYYVYQMPFWEQYDTPPSPVEEMEDLRRENPERRQNQETPFLAFSEKHSVRPTGFPARLKALHFQPLRHDFNPYYHYYHHPKIPLSGKPQNPDSGLDVSHEISSAHSRKHEFSALAPNVQQSKSVRKVTSDQFPPPVSETTFYPYVHPENAKLVDKTLETHAPHLLNPYLYYYYYYFPHISRGEAERLVPSHPDMPAETNLSNSSPILAVNEHNMNAYINAHKNFDKYSTELIMHPIFSAKVNLEQNDASRSASVTPAVLPPVPQGPHHRLEPQQRPPHSQSFINQLNPYQYYYHPYYHYSQMYYRPVNQVSPASPDLLLAPAAPAQRLTPPVQSVYGFHDWMHSPFYYPYNPSKVPEDDELHPTGSKNSENKSAKSQLPSDFDYGMMAGYFNIPLPLHNPINSLYSHYITQQHHNEQSEKPDEDAKENLEKVRDYLEAHTYTPSASPCGLGPVSDTDCSNSLGCCSNTVKGCTVGQYCVFAMPDSVVQPTVAPPAHSPEDINASCTLQRLTPDRDIYIVPLDGCGVNKHMLGKTVVHLLEVQGLHPYQNGDSAHERSPFRFMVGCSSSADSPGEVKFHVIDEQPPLPLIQPTPVAVTVQLRIAEDESFTSYHPEAHLPLSLLQGRTVYVEVSLKDPPEPTLVLLVHSCLAYTEAPYPSGMLVYDGCSSLGVLQMLPTSDLQVRKIIIYSFLSLPQHMTKGGSLREDPEIHFLCLTEVCSDCTLRCLKGPNTGV</sequence>
<evidence type="ECO:0000313" key="14">
    <source>
        <dbReference type="Ensembl" id="ENSOABP00000021238.2"/>
    </source>
</evidence>
<evidence type="ECO:0000256" key="7">
    <source>
        <dbReference type="ARBA" id="ARBA00023136"/>
    </source>
</evidence>
<dbReference type="Proteomes" id="UP000472276">
    <property type="component" value="Unassembled WGS sequence"/>
</dbReference>
<evidence type="ECO:0000256" key="9">
    <source>
        <dbReference type="ARBA" id="ARBA00023279"/>
    </source>
</evidence>
<evidence type="ECO:0000256" key="5">
    <source>
        <dbReference type="ARBA" id="ARBA00022692"/>
    </source>
</evidence>
<dbReference type="Gene3D" id="2.60.40.4100">
    <property type="entry name" value="Zona pellucida, ZP-C domain"/>
    <property type="match status" value="1"/>
</dbReference>
<dbReference type="InterPro" id="IPR051148">
    <property type="entry name" value="Zona_Pellucida_Domain_gp"/>
</dbReference>
<dbReference type="PROSITE" id="PS51034">
    <property type="entry name" value="ZP_2"/>
    <property type="match status" value="1"/>
</dbReference>
<feature type="chain" id="PRO_5044239595" description="ZP domain-containing protein" evidence="12">
    <location>
        <begin position="29"/>
        <end position="1211"/>
    </location>
</feature>
<feature type="compositionally biased region" description="Basic and acidic residues" evidence="11">
    <location>
        <begin position="65"/>
        <end position="103"/>
    </location>
</feature>
<dbReference type="PANTHER" id="PTHR23343:SF117">
    <property type="entry name" value="ZONA PELLUCIDA SPERM-BINDING PROTEIN 4-LIKE ISOFORM X1"/>
    <property type="match status" value="1"/>
</dbReference>
<dbReference type="Pfam" id="PF00100">
    <property type="entry name" value="Zona_pellucida"/>
    <property type="match status" value="1"/>
</dbReference>
<dbReference type="GO" id="GO:0035804">
    <property type="term" value="F:structural constituent of egg coat"/>
    <property type="evidence" value="ECO:0007669"/>
    <property type="project" value="TreeGrafter"/>
</dbReference>
<keyword evidence="3" id="KW-0964">Secreted</keyword>
<feature type="region of interest" description="Disordered" evidence="11">
    <location>
        <begin position="835"/>
        <end position="855"/>
    </location>
</feature>